<evidence type="ECO:0000256" key="1">
    <source>
        <dbReference type="SAM" id="Coils"/>
    </source>
</evidence>
<dbReference type="GeneID" id="63756166"/>
<accession>A0A1L9T5K6</accession>
<dbReference type="AlphaFoldDB" id="A0A1L9T5K6"/>
<sequence>MPESIADHIWNSLTFGTSLFDLVGKDWAQRWPVVKYAWPRAWDERKAAKHKATDGSSDVEDILMTDLTDSLRTVKDILTQAERVLSNLTAREERLRVREEKCAAREERLSKAEADLQQGGQVLNELEDVADSLKASEEALRTCPGQLIRQDRATRNFASNARRILDR</sequence>
<protein>
    <submittedName>
        <fullName evidence="2">Uncharacterized protein</fullName>
    </submittedName>
</protein>
<proteinExistence type="predicted"/>
<keyword evidence="1" id="KW-0175">Coiled coil</keyword>
<dbReference type="RefSeq" id="XP_040698530.1">
    <property type="nucleotide sequence ID" value="XM_040840093.1"/>
</dbReference>
<keyword evidence="3" id="KW-1185">Reference proteome</keyword>
<dbReference type="Proteomes" id="UP000184356">
    <property type="component" value="Unassembled WGS sequence"/>
</dbReference>
<evidence type="ECO:0000313" key="3">
    <source>
        <dbReference type="Proteomes" id="UP000184356"/>
    </source>
</evidence>
<dbReference type="EMBL" id="KV878594">
    <property type="protein sequence ID" value="OJJ54724.1"/>
    <property type="molecule type" value="Genomic_DNA"/>
</dbReference>
<dbReference type="OrthoDB" id="4463882at2759"/>
<feature type="coiled-coil region" evidence="1">
    <location>
        <begin position="71"/>
        <end position="98"/>
    </location>
</feature>
<name>A0A1L9T5K6_9EURO</name>
<organism evidence="2 3">
    <name type="scientific">Aspergillus sydowii CBS 593.65</name>
    <dbReference type="NCBI Taxonomy" id="1036612"/>
    <lineage>
        <taxon>Eukaryota</taxon>
        <taxon>Fungi</taxon>
        <taxon>Dikarya</taxon>
        <taxon>Ascomycota</taxon>
        <taxon>Pezizomycotina</taxon>
        <taxon>Eurotiomycetes</taxon>
        <taxon>Eurotiomycetidae</taxon>
        <taxon>Eurotiales</taxon>
        <taxon>Aspergillaceae</taxon>
        <taxon>Aspergillus</taxon>
        <taxon>Aspergillus subgen. Nidulantes</taxon>
    </lineage>
</organism>
<dbReference type="VEuPathDB" id="FungiDB:ASPSYDRAFT_1161528"/>
<reference evidence="3" key="1">
    <citation type="journal article" date="2017" name="Genome Biol.">
        <title>Comparative genomics reveals high biological diversity and specific adaptations in the industrially and medically important fungal genus Aspergillus.</title>
        <authorList>
            <person name="de Vries R.P."/>
            <person name="Riley R."/>
            <person name="Wiebenga A."/>
            <person name="Aguilar-Osorio G."/>
            <person name="Amillis S."/>
            <person name="Uchima C.A."/>
            <person name="Anderluh G."/>
            <person name="Asadollahi M."/>
            <person name="Askin M."/>
            <person name="Barry K."/>
            <person name="Battaglia E."/>
            <person name="Bayram O."/>
            <person name="Benocci T."/>
            <person name="Braus-Stromeyer S.A."/>
            <person name="Caldana C."/>
            <person name="Canovas D."/>
            <person name="Cerqueira G.C."/>
            <person name="Chen F."/>
            <person name="Chen W."/>
            <person name="Choi C."/>
            <person name="Clum A."/>
            <person name="Dos Santos R.A."/>
            <person name="Damasio A.R."/>
            <person name="Diallinas G."/>
            <person name="Emri T."/>
            <person name="Fekete E."/>
            <person name="Flipphi M."/>
            <person name="Freyberg S."/>
            <person name="Gallo A."/>
            <person name="Gournas C."/>
            <person name="Habgood R."/>
            <person name="Hainaut M."/>
            <person name="Harispe M.L."/>
            <person name="Henrissat B."/>
            <person name="Hilden K.S."/>
            <person name="Hope R."/>
            <person name="Hossain A."/>
            <person name="Karabika E."/>
            <person name="Karaffa L."/>
            <person name="Karanyi Z."/>
            <person name="Krasevec N."/>
            <person name="Kuo A."/>
            <person name="Kusch H."/>
            <person name="LaButti K."/>
            <person name="Lagendijk E.L."/>
            <person name="Lapidus A."/>
            <person name="Levasseur A."/>
            <person name="Lindquist E."/>
            <person name="Lipzen A."/>
            <person name="Logrieco A.F."/>
            <person name="MacCabe A."/>
            <person name="Maekelae M.R."/>
            <person name="Malavazi I."/>
            <person name="Melin P."/>
            <person name="Meyer V."/>
            <person name="Mielnichuk N."/>
            <person name="Miskei M."/>
            <person name="Molnar A.P."/>
            <person name="Mule G."/>
            <person name="Ngan C.Y."/>
            <person name="Orejas M."/>
            <person name="Orosz E."/>
            <person name="Ouedraogo J.P."/>
            <person name="Overkamp K.M."/>
            <person name="Park H.-S."/>
            <person name="Perrone G."/>
            <person name="Piumi F."/>
            <person name="Punt P.J."/>
            <person name="Ram A.F."/>
            <person name="Ramon A."/>
            <person name="Rauscher S."/>
            <person name="Record E."/>
            <person name="Riano-Pachon D.M."/>
            <person name="Robert V."/>
            <person name="Roehrig J."/>
            <person name="Ruller R."/>
            <person name="Salamov A."/>
            <person name="Salih N.S."/>
            <person name="Samson R.A."/>
            <person name="Sandor E."/>
            <person name="Sanguinetti M."/>
            <person name="Schuetze T."/>
            <person name="Sepcic K."/>
            <person name="Shelest E."/>
            <person name="Sherlock G."/>
            <person name="Sophianopoulou V."/>
            <person name="Squina F.M."/>
            <person name="Sun H."/>
            <person name="Susca A."/>
            <person name="Todd R.B."/>
            <person name="Tsang A."/>
            <person name="Unkles S.E."/>
            <person name="van de Wiele N."/>
            <person name="van Rossen-Uffink D."/>
            <person name="Oliveira J.V."/>
            <person name="Vesth T.C."/>
            <person name="Visser J."/>
            <person name="Yu J.-H."/>
            <person name="Zhou M."/>
            <person name="Andersen M.R."/>
            <person name="Archer D.B."/>
            <person name="Baker S.E."/>
            <person name="Benoit I."/>
            <person name="Brakhage A.A."/>
            <person name="Braus G.H."/>
            <person name="Fischer R."/>
            <person name="Frisvad J.C."/>
            <person name="Goldman G.H."/>
            <person name="Houbraken J."/>
            <person name="Oakley B."/>
            <person name="Pocsi I."/>
            <person name="Scazzocchio C."/>
            <person name="Seiboth B."/>
            <person name="vanKuyk P.A."/>
            <person name="Wortman J."/>
            <person name="Dyer P.S."/>
            <person name="Grigoriev I.V."/>
        </authorList>
    </citation>
    <scope>NUCLEOTIDE SEQUENCE [LARGE SCALE GENOMIC DNA]</scope>
    <source>
        <strain evidence="3">CBS 593.65</strain>
    </source>
</reference>
<evidence type="ECO:0000313" key="2">
    <source>
        <dbReference type="EMBL" id="OJJ54724.1"/>
    </source>
</evidence>
<gene>
    <name evidence="2" type="ORF">ASPSYDRAFT_1161528</name>
</gene>